<organism evidence="4 5">
    <name type="scientific">Nocardioides acrostichi</name>
    <dbReference type="NCBI Taxonomy" id="2784339"/>
    <lineage>
        <taxon>Bacteria</taxon>
        <taxon>Bacillati</taxon>
        <taxon>Actinomycetota</taxon>
        <taxon>Actinomycetes</taxon>
        <taxon>Propionibacteriales</taxon>
        <taxon>Nocardioidaceae</taxon>
        <taxon>Nocardioides</taxon>
    </lineage>
</organism>
<dbReference type="AlphaFoldDB" id="A0A930YAS9"/>
<feature type="compositionally biased region" description="Basic and acidic residues" evidence="1">
    <location>
        <begin position="49"/>
        <end position="61"/>
    </location>
</feature>
<gene>
    <name evidence="4" type="ORF">ISG29_08395</name>
</gene>
<evidence type="ECO:0000313" key="5">
    <source>
        <dbReference type="Proteomes" id="UP000656804"/>
    </source>
</evidence>
<evidence type="ECO:0000313" key="4">
    <source>
        <dbReference type="EMBL" id="MBF4161708.1"/>
    </source>
</evidence>
<accession>A0A930YAS9</accession>
<name>A0A930YAS9_9ACTN</name>
<feature type="chain" id="PRO_5038963046" evidence="2">
    <location>
        <begin position="28"/>
        <end position="418"/>
    </location>
</feature>
<keyword evidence="2" id="KW-0732">Signal</keyword>
<evidence type="ECO:0000256" key="1">
    <source>
        <dbReference type="SAM" id="MobiDB-lite"/>
    </source>
</evidence>
<keyword evidence="5" id="KW-1185">Reference proteome</keyword>
<proteinExistence type="predicted"/>
<feature type="region of interest" description="Disordered" evidence="1">
    <location>
        <begin position="36"/>
        <end position="83"/>
    </location>
</feature>
<dbReference type="Pfam" id="PF09992">
    <property type="entry name" value="NAGPA"/>
    <property type="match status" value="1"/>
</dbReference>
<dbReference type="RefSeq" id="WP_194502974.1">
    <property type="nucleotide sequence ID" value="NZ_JADIVZ010000003.1"/>
</dbReference>
<evidence type="ECO:0000259" key="3">
    <source>
        <dbReference type="Pfam" id="PF09992"/>
    </source>
</evidence>
<dbReference type="Proteomes" id="UP000656804">
    <property type="component" value="Unassembled WGS sequence"/>
</dbReference>
<dbReference type="EMBL" id="JADIVZ010000003">
    <property type="protein sequence ID" value="MBF4161708.1"/>
    <property type="molecule type" value="Genomic_DNA"/>
</dbReference>
<dbReference type="InterPro" id="IPR018711">
    <property type="entry name" value="NAGPA"/>
</dbReference>
<evidence type="ECO:0000256" key="2">
    <source>
        <dbReference type="SAM" id="SignalP"/>
    </source>
</evidence>
<comment type="caution">
    <text evidence="4">The sequence shown here is derived from an EMBL/GenBank/DDBJ whole genome shotgun (WGS) entry which is preliminary data.</text>
</comment>
<feature type="domain" description="Phosphodiester glycosidase" evidence="3">
    <location>
        <begin position="281"/>
        <end position="414"/>
    </location>
</feature>
<dbReference type="PANTHER" id="PTHR40446:SF2">
    <property type="entry name" value="N-ACETYLGLUCOSAMINE-1-PHOSPHODIESTER ALPHA-N-ACETYLGLUCOSAMINIDASE"/>
    <property type="match status" value="1"/>
</dbReference>
<feature type="signal peptide" evidence="2">
    <location>
        <begin position="1"/>
        <end position="27"/>
    </location>
</feature>
<protein>
    <submittedName>
        <fullName evidence="4">Phosphodiester glycosidase family protein</fullName>
    </submittedName>
</protein>
<reference evidence="4" key="1">
    <citation type="submission" date="2020-11" db="EMBL/GenBank/DDBJ databases">
        <title>Nocardioides sp. CBS4Y-1, whole genome shotgun sequence.</title>
        <authorList>
            <person name="Tuo L."/>
        </authorList>
    </citation>
    <scope>NUCLEOTIDE SEQUENCE</scope>
    <source>
        <strain evidence="4">CBS4Y-1</strain>
    </source>
</reference>
<dbReference type="GO" id="GO:0016798">
    <property type="term" value="F:hydrolase activity, acting on glycosyl bonds"/>
    <property type="evidence" value="ECO:0007669"/>
    <property type="project" value="UniProtKB-KW"/>
</dbReference>
<keyword evidence="4" id="KW-0326">Glycosidase</keyword>
<sequence>MLPRFPTAARSARLIAAALAVSLPLSAAATGLPARDGAAQLAPGRHQGTGHEGRVSSDRSEGSPAPRIAPGDQTPTTRSGVSRARVAPGVVYRSWTQTDARGPIRAHLLSVDLDVRGVGLDVVNPGHVAAVDTVPDLVRSRAFAVGGVNGDFYDIGKTGAPLGVSRSPVRGLFNARRSGWNNAFYVTRKGRVEFGQLPLRGHLVGHPKAKVTNVNSHFVLPGGIGVYTPRWGRAPGYDAVQQQRQRVRFLDVVNGRIVANRAQPFAGRAIRGMVLVGRGPGATQLRRLGKGRVAATYHLPGRPRLVITGSVLLIDDGVVKAVDDSTLAPRTAVGIDRDTHQLLILVVDGRSEKSRGYTMVELASMMQTLGADEALNLDGGGSSTMVRKRDDALRVANTPSDGFLRRVANALVVTYRKP</sequence>
<keyword evidence="4" id="KW-0378">Hydrolase</keyword>
<dbReference type="PANTHER" id="PTHR40446">
    <property type="entry name" value="N-ACETYLGLUCOSAMINE-1-PHOSPHODIESTER ALPHA-N-ACETYLGLUCOSAMINIDASE"/>
    <property type="match status" value="1"/>
</dbReference>